<dbReference type="AlphaFoldDB" id="A0A2Z5FTF2"/>
<sequence length="52" mass="5956">MRERTRFLNADLAFTASPGNGTEVLLRVPRSSLLENARPSIWVRFARLIRAE</sequence>
<dbReference type="Proteomes" id="UP000253606">
    <property type="component" value="Chromosome"/>
</dbReference>
<proteinExistence type="predicted"/>
<keyword evidence="2" id="KW-1185">Reference proteome</keyword>
<reference evidence="1 2" key="1">
    <citation type="journal article" date="2018" name="Front. Microbiol.">
        <title>Hydrolytic Capabilities as a Key to Environmental Success: Chitinolytic and Cellulolytic Acidobacteria From Acidic Sub-arctic Soils and Boreal Peatlands.</title>
        <authorList>
            <person name="Belova S.E."/>
            <person name="Ravin N.V."/>
            <person name="Pankratov T.A."/>
            <person name="Rakitin A.L."/>
            <person name="Ivanova A.A."/>
            <person name="Beletsky A.V."/>
            <person name="Mardanov A.V."/>
            <person name="Sinninghe Damste J.S."/>
            <person name="Dedysh S.N."/>
        </authorList>
    </citation>
    <scope>NUCLEOTIDE SEQUENCE [LARGE SCALE GENOMIC DNA]</scope>
    <source>
        <strain evidence="1 2">SBC82</strain>
    </source>
</reference>
<evidence type="ECO:0000313" key="2">
    <source>
        <dbReference type="Proteomes" id="UP000253606"/>
    </source>
</evidence>
<name>A0A2Z5FTF2_9BACT</name>
<protein>
    <submittedName>
        <fullName evidence="1">Uncharacterized protein</fullName>
    </submittedName>
</protein>
<evidence type="ECO:0000313" key="1">
    <source>
        <dbReference type="EMBL" id="AXC10108.1"/>
    </source>
</evidence>
<gene>
    <name evidence="1" type="ORF">ACPOL_0747</name>
</gene>
<organism evidence="1 2">
    <name type="scientific">Acidisarcina polymorpha</name>
    <dbReference type="NCBI Taxonomy" id="2211140"/>
    <lineage>
        <taxon>Bacteria</taxon>
        <taxon>Pseudomonadati</taxon>
        <taxon>Acidobacteriota</taxon>
        <taxon>Terriglobia</taxon>
        <taxon>Terriglobales</taxon>
        <taxon>Acidobacteriaceae</taxon>
        <taxon>Acidisarcina</taxon>
    </lineage>
</organism>
<dbReference type="EMBL" id="CP030840">
    <property type="protein sequence ID" value="AXC10108.1"/>
    <property type="molecule type" value="Genomic_DNA"/>
</dbReference>
<accession>A0A2Z5FTF2</accession>
<dbReference type="KEGG" id="abas:ACPOL_0747"/>